<evidence type="ECO:0000313" key="6">
    <source>
        <dbReference type="Proteomes" id="UP000199072"/>
    </source>
</evidence>
<dbReference type="InterPro" id="IPR014710">
    <property type="entry name" value="RmlC-like_jellyroll"/>
</dbReference>
<gene>
    <name evidence="5" type="ORF">SAMN05216464_12063</name>
</gene>
<dbReference type="PROSITE" id="PS00041">
    <property type="entry name" value="HTH_ARAC_FAMILY_1"/>
    <property type="match status" value="1"/>
</dbReference>
<evidence type="ECO:0000313" key="5">
    <source>
        <dbReference type="EMBL" id="SDF56738.1"/>
    </source>
</evidence>
<keyword evidence="1" id="KW-0805">Transcription regulation</keyword>
<evidence type="ECO:0000256" key="3">
    <source>
        <dbReference type="ARBA" id="ARBA00023163"/>
    </source>
</evidence>
<dbReference type="InterPro" id="IPR020449">
    <property type="entry name" value="Tscrpt_reg_AraC-type_HTH"/>
</dbReference>
<dbReference type="Pfam" id="PF07883">
    <property type="entry name" value="Cupin_2"/>
    <property type="match status" value="1"/>
</dbReference>
<dbReference type="SMART" id="SM00342">
    <property type="entry name" value="HTH_ARAC"/>
    <property type="match status" value="1"/>
</dbReference>
<proteinExistence type="predicted"/>
<dbReference type="AlphaFoldDB" id="A0A1G7M4M3"/>
<dbReference type="PANTHER" id="PTHR43280">
    <property type="entry name" value="ARAC-FAMILY TRANSCRIPTIONAL REGULATOR"/>
    <property type="match status" value="1"/>
</dbReference>
<keyword evidence="6" id="KW-1185">Reference proteome</keyword>
<dbReference type="Gene3D" id="2.60.120.10">
    <property type="entry name" value="Jelly Rolls"/>
    <property type="match status" value="1"/>
</dbReference>
<dbReference type="SUPFAM" id="SSF46689">
    <property type="entry name" value="Homeodomain-like"/>
    <property type="match status" value="2"/>
</dbReference>
<dbReference type="STRING" id="1391627.SAMN05216464_12063"/>
<protein>
    <submittedName>
        <fullName evidence="5">Cupin domain-containing protein</fullName>
    </submittedName>
</protein>
<dbReference type="PANTHER" id="PTHR43280:SF34">
    <property type="entry name" value="ARAC-FAMILY TRANSCRIPTIONAL REGULATOR"/>
    <property type="match status" value="1"/>
</dbReference>
<dbReference type="InterPro" id="IPR011051">
    <property type="entry name" value="RmlC_Cupin_sf"/>
</dbReference>
<dbReference type="SUPFAM" id="SSF51182">
    <property type="entry name" value="RmlC-like cupins"/>
    <property type="match status" value="1"/>
</dbReference>
<evidence type="ECO:0000256" key="1">
    <source>
        <dbReference type="ARBA" id="ARBA00023015"/>
    </source>
</evidence>
<dbReference type="GO" id="GO:0003700">
    <property type="term" value="F:DNA-binding transcription factor activity"/>
    <property type="evidence" value="ECO:0007669"/>
    <property type="project" value="InterPro"/>
</dbReference>
<dbReference type="Gene3D" id="1.10.10.60">
    <property type="entry name" value="Homeodomain-like"/>
    <property type="match status" value="2"/>
</dbReference>
<dbReference type="InterPro" id="IPR013096">
    <property type="entry name" value="Cupin_2"/>
</dbReference>
<sequence length="296" mass="34171">MRLLNMESAPLIDELMKIELRSQTFLWSPFHSEPSFHLHSELELVFVIEGFGKRIIGNRVEPFEAGDMVFIGSKVPHLWLSDPVFYEKGSKLESKVIVTYFNPKALIQLFESIKEFKSIRNMIREASKGIRIYGETRNIIASQLIELATLEGFQKVESILHIMNLISTSQEKSFIVVDENDSSNDLYPDRLLNVIKFIKDNLHQQISLQQVADIACMTEPSFCRFFKKKVKKNFSQFLSEIRVAHARELLIQTDKSVNDIAYLCGFKTSSHFCHVFKEHSGQSPVQYKLSMNDRAK</sequence>
<dbReference type="InterPro" id="IPR009057">
    <property type="entry name" value="Homeodomain-like_sf"/>
</dbReference>
<dbReference type="PRINTS" id="PR00032">
    <property type="entry name" value="HTHARAC"/>
</dbReference>
<dbReference type="GO" id="GO:0043565">
    <property type="term" value="F:sequence-specific DNA binding"/>
    <property type="evidence" value="ECO:0007669"/>
    <property type="project" value="InterPro"/>
</dbReference>
<dbReference type="EMBL" id="FNAI01000020">
    <property type="protein sequence ID" value="SDF56738.1"/>
    <property type="molecule type" value="Genomic_DNA"/>
</dbReference>
<keyword evidence="3" id="KW-0804">Transcription</keyword>
<evidence type="ECO:0000256" key="2">
    <source>
        <dbReference type="ARBA" id="ARBA00023125"/>
    </source>
</evidence>
<dbReference type="InterPro" id="IPR018062">
    <property type="entry name" value="HTH_AraC-typ_CS"/>
</dbReference>
<dbReference type="PROSITE" id="PS01124">
    <property type="entry name" value="HTH_ARAC_FAMILY_2"/>
    <property type="match status" value="1"/>
</dbReference>
<feature type="domain" description="HTH araC/xylS-type" evidence="4">
    <location>
        <begin position="192"/>
        <end position="290"/>
    </location>
</feature>
<accession>A0A1G7M4M3</accession>
<dbReference type="Proteomes" id="UP000199072">
    <property type="component" value="Unassembled WGS sequence"/>
</dbReference>
<evidence type="ECO:0000259" key="4">
    <source>
        <dbReference type="PROSITE" id="PS01124"/>
    </source>
</evidence>
<reference evidence="5 6" key="1">
    <citation type="submission" date="2016-10" db="EMBL/GenBank/DDBJ databases">
        <authorList>
            <person name="de Groot N.N."/>
        </authorList>
    </citation>
    <scope>NUCLEOTIDE SEQUENCE [LARGE SCALE GENOMIC DNA]</scope>
    <source>
        <strain evidence="5 6">47C3B</strain>
    </source>
</reference>
<dbReference type="InterPro" id="IPR018060">
    <property type="entry name" value="HTH_AraC"/>
</dbReference>
<dbReference type="Pfam" id="PF12833">
    <property type="entry name" value="HTH_18"/>
    <property type="match status" value="1"/>
</dbReference>
<keyword evidence="2" id="KW-0238">DNA-binding</keyword>
<dbReference type="OrthoDB" id="9787988at2"/>
<organism evidence="5 6">
    <name type="scientific">Mucilaginibacter pineti</name>
    <dbReference type="NCBI Taxonomy" id="1391627"/>
    <lineage>
        <taxon>Bacteria</taxon>
        <taxon>Pseudomonadati</taxon>
        <taxon>Bacteroidota</taxon>
        <taxon>Sphingobacteriia</taxon>
        <taxon>Sphingobacteriales</taxon>
        <taxon>Sphingobacteriaceae</taxon>
        <taxon>Mucilaginibacter</taxon>
    </lineage>
</organism>
<name>A0A1G7M4M3_9SPHI</name>